<name>A0A1H6FE41_9GAMM</name>
<feature type="transmembrane region" description="Helical" evidence="6">
    <location>
        <begin position="58"/>
        <end position="79"/>
    </location>
</feature>
<evidence type="ECO:0000313" key="7">
    <source>
        <dbReference type="EMBL" id="SEH08350.1"/>
    </source>
</evidence>
<keyword evidence="4 6" id="KW-1133">Transmembrane helix</keyword>
<keyword evidence="3 6" id="KW-0812">Transmembrane</keyword>
<dbReference type="PANTHER" id="PTHR33931">
    <property type="entry name" value="HOLIN-LIKE PROTEIN CIDA-RELATED"/>
    <property type="match status" value="1"/>
</dbReference>
<evidence type="ECO:0000256" key="6">
    <source>
        <dbReference type="SAM" id="Phobius"/>
    </source>
</evidence>
<dbReference type="Proteomes" id="UP000236724">
    <property type="component" value="Unassembled WGS sequence"/>
</dbReference>
<evidence type="ECO:0000256" key="2">
    <source>
        <dbReference type="ARBA" id="ARBA00022475"/>
    </source>
</evidence>
<dbReference type="EMBL" id="FMSV02000548">
    <property type="protein sequence ID" value="SEH08350.1"/>
    <property type="molecule type" value="Genomic_DNA"/>
</dbReference>
<dbReference type="InterPro" id="IPR005538">
    <property type="entry name" value="LrgA/CidA"/>
</dbReference>
<dbReference type="AlphaFoldDB" id="A0A1H6FE41"/>
<dbReference type="RefSeq" id="WP_103921894.1">
    <property type="nucleotide sequence ID" value="NZ_FMSV02000548.1"/>
</dbReference>
<dbReference type="PANTHER" id="PTHR33931:SF2">
    <property type="entry name" value="HOLIN-LIKE PROTEIN CIDA"/>
    <property type="match status" value="1"/>
</dbReference>
<dbReference type="Pfam" id="PF03788">
    <property type="entry name" value="LrgA"/>
    <property type="match status" value="1"/>
</dbReference>
<evidence type="ECO:0008006" key="9">
    <source>
        <dbReference type="Google" id="ProtNLM"/>
    </source>
</evidence>
<dbReference type="OrthoDB" id="385012at2"/>
<organism evidence="7 8">
    <name type="scientific">Candidatus Venteria ishoeyi</name>
    <dbReference type="NCBI Taxonomy" id="1899563"/>
    <lineage>
        <taxon>Bacteria</taxon>
        <taxon>Pseudomonadati</taxon>
        <taxon>Pseudomonadota</taxon>
        <taxon>Gammaproteobacteria</taxon>
        <taxon>Thiotrichales</taxon>
        <taxon>Thiotrichaceae</taxon>
        <taxon>Venteria</taxon>
    </lineage>
</organism>
<feature type="transmembrane region" description="Helical" evidence="6">
    <location>
        <begin position="30"/>
        <end position="46"/>
    </location>
</feature>
<proteinExistence type="predicted"/>
<feature type="transmembrane region" description="Helical" evidence="6">
    <location>
        <begin position="85"/>
        <end position="107"/>
    </location>
</feature>
<evidence type="ECO:0000256" key="1">
    <source>
        <dbReference type="ARBA" id="ARBA00004651"/>
    </source>
</evidence>
<gene>
    <name evidence="7" type="ORF">MBHS_04241</name>
</gene>
<evidence type="ECO:0000256" key="5">
    <source>
        <dbReference type="ARBA" id="ARBA00023136"/>
    </source>
</evidence>
<accession>A0A1H6FE41</accession>
<keyword evidence="8" id="KW-1185">Reference proteome</keyword>
<evidence type="ECO:0000256" key="4">
    <source>
        <dbReference type="ARBA" id="ARBA00022989"/>
    </source>
</evidence>
<evidence type="ECO:0000313" key="8">
    <source>
        <dbReference type="Proteomes" id="UP000236724"/>
    </source>
</evidence>
<sequence>MNFINGITILLLYQLIGEISVLLLKIPVPGPVVGMLLLFLSLLLRHKLAESLATSSNALLTHLPLLFVPAGVGVMVHFQRLQNEWLPITLALIFSTVITLIITAGIMRMSQRLLLKNDKND</sequence>
<protein>
    <recommendedName>
        <fullName evidence="9">Antiholin-like protein LrgA</fullName>
    </recommendedName>
</protein>
<reference evidence="7 8" key="1">
    <citation type="submission" date="2016-10" db="EMBL/GenBank/DDBJ databases">
        <authorList>
            <person name="de Groot N.N."/>
        </authorList>
    </citation>
    <scope>NUCLEOTIDE SEQUENCE [LARGE SCALE GENOMIC DNA]</scope>
    <source>
        <strain evidence="7">MBHS1</strain>
    </source>
</reference>
<dbReference type="GO" id="GO:0005886">
    <property type="term" value="C:plasma membrane"/>
    <property type="evidence" value="ECO:0007669"/>
    <property type="project" value="UniProtKB-SubCell"/>
</dbReference>
<keyword evidence="2" id="KW-1003">Cell membrane</keyword>
<keyword evidence="5 6" id="KW-0472">Membrane</keyword>
<comment type="subcellular location">
    <subcellularLocation>
        <location evidence="1">Cell membrane</location>
        <topology evidence="1">Multi-pass membrane protein</topology>
    </subcellularLocation>
</comment>
<evidence type="ECO:0000256" key="3">
    <source>
        <dbReference type="ARBA" id="ARBA00022692"/>
    </source>
</evidence>